<proteinExistence type="predicted"/>
<evidence type="ECO:0000313" key="2">
    <source>
        <dbReference type="EMBL" id="PFT80520.1"/>
    </source>
</evidence>
<dbReference type="AlphaFoldDB" id="A0A9X7AVZ7"/>
<dbReference type="RefSeq" id="WP_141544958.1">
    <property type="nucleotide sequence ID" value="NZ_NVCU01000315.1"/>
</dbReference>
<accession>A0A9X7AVZ7</accession>
<gene>
    <name evidence="2" type="ORF">COK81_26740</name>
</gene>
<organism evidence="2 3">
    <name type="scientific">Bacillus thuringiensis</name>
    <dbReference type="NCBI Taxonomy" id="1428"/>
    <lineage>
        <taxon>Bacteria</taxon>
        <taxon>Bacillati</taxon>
        <taxon>Bacillota</taxon>
        <taxon>Bacilli</taxon>
        <taxon>Bacillales</taxon>
        <taxon>Bacillaceae</taxon>
        <taxon>Bacillus</taxon>
        <taxon>Bacillus cereus group</taxon>
    </lineage>
</organism>
<dbReference type="InterPro" id="IPR004291">
    <property type="entry name" value="Transposase_IS66_central"/>
</dbReference>
<sequence length="119" mass="13413">CFGHSISEGTLVNHTISFSAQLQPFLQEVKDKILQSPVVHFDETGMRVENKTQWLHTASTPEVTLQHIHQKRGKEAMDAGEILPSFSGIAMHDGWKSYDAYTDCRHVLCNAHLLRDLQG</sequence>
<dbReference type="PANTHER" id="PTHR33678">
    <property type="entry name" value="BLL1576 PROTEIN"/>
    <property type="match status" value="1"/>
</dbReference>
<dbReference type="EMBL" id="NVCU01000315">
    <property type="protein sequence ID" value="PFT80520.1"/>
    <property type="molecule type" value="Genomic_DNA"/>
</dbReference>
<name>A0A9X7AVZ7_BACTU</name>
<feature type="non-terminal residue" evidence="2">
    <location>
        <position position="1"/>
    </location>
</feature>
<reference evidence="2 3" key="1">
    <citation type="submission" date="2017-09" db="EMBL/GenBank/DDBJ databases">
        <title>Large-scale bioinformatics analysis of Bacillus genomes uncovers conserved roles of natural products in bacterial physiology.</title>
        <authorList>
            <consortium name="Agbiome Team Llc"/>
            <person name="Bleich R.M."/>
            <person name="Grubbs K.J."/>
            <person name="Santa Maria K.C."/>
            <person name="Allen S.E."/>
            <person name="Farag S."/>
            <person name="Shank E.A."/>
            <person name="Bowers A."/>
        </authorList>
    </citation>
    <scope>NUCLEOTIDE SEQUENCE [LARGE SCALE GENOMIC DNA]</scope>
    <source>
        <strain evidence="2 3">AFS064137</strain>
    </source>
</reference>
<evidence type="ECO:0000313" key="3">
    <source>
        <dbReference type="Proteomes" id="UP000225910"/>
    </source>
</evidence>
<dbReference type="PANTHER" id="PTHR33678:SF1">
    <property type="entry name" value="BLL1576 PROTEIN"/>
    <property type="match status" value="1"/>
</dbReference>
<comment type="caution">
    <text evidence="2">The sequence shown here is derived from an EMBL/GenBank/DDBJ whole genome shotgun (WGS) entry which is preliminary data.</text>
</comment>
<feature type="domain" description="Transposase IS66 central" evidence="1">
    <location>
        <begin position="3"/>
        <end position="118"/>
    </location>
</feature>
<dbReference type="Proteomes" id="UP000225910">
    <property type="component" value="Unassembled WGS sequence"/>
</dbReference>
<evidence type="ECO:0000259" key="1">
    <source>
        <dbReference type="Pfam" id="PF03050"/>
    </source>
</evidence>
<dbReference type="InterPro" id="IPR052344">
    <property type="entry name" value="Transposase-related"/>
</dbReference>
<feature type="non-terminal residue" evidence="2">
    <location>
        <position position="119"/>
    </location>
</feature>
<protein>
    <submittedName>
        <fullName evidence="2">Transposase</fullName>
    </submittedName>
</protein>
<dbReference type="Pfam" id="PF03050">
    <property type="entry name" value="DDE_Tnp_IS66"/>
    <property type="match status" value="1"/>
</dbReference>